<dbReference type="InterPro" id="IPR045851">
    <property type="entry name" value="AMP-bd_C_sf"/>
</dbReference>
<dbReference type="InterPro" id="IPR025110">
    <property type="entry name" value="AMP-bd_C"/>
</dbReference>
<reference evidence="5" key="1">
    <citation type="submission" date="2016-10" db="EMBL/GenBank/DDBJ databases">
        <authorList>
            <person name="Varghese N."/>
            <person name="Submissions S."/>
        </authorList>
    </citation>
    <scope>NUCLEOTIDE SEQUENCE [LARGE SCALE GENOMIC DNA]</scope>
    <source>
        <strain evidence="5">DSM 13234</strain>
    </source>
</reference>
<proteinExistence type="predicted"/>
<dbReference type="InterPro" id="IPR020845">
    <property type="entry name" value="AMP-binding_CS"/>
</dbReference>
<accession>A0A1H6HSK4</accession>
<keyword evidence="5" id="KW-1185">Reference proteome</keyword>
<dbReference type="Pfam" id="PF00501">
    <property type="entry name" value="AMP-binding"/>
    <property type="match status" value="1"/>
</dbReference>
<dbReference type="GO" id="GO:0006631">
    <property type="term" value="P:fatty acid metabolic process"/>
    <property type="evidence" value="ECO:0007669"/>
    <property type="project" value="TreeGrafter"/>
</dbReference>
<dbReference type="GO" id="GO:0031956">
    <property type="term" value="F:medium-chain fatty acid-CoA ligase activity"/>
    <property type="evidence" value="ECO:0007669"/>
    <property type="project" value="TreeGrafter"/>
</dbReference>
<name>A0A1H6HSK4_MAGFU</name>
<dbReference type="PROSITE" id="PS00455">
    <property type="entry name" value="AMP_BINDING"/>
    <property type="match status" value="1"/>
</dbReference>
<dbReference type="PANTHER" id="PTHR43201:SF32">
    <property type="entry name" value="2-SUCCINYLBENZOATE--COA LIGASE, CHLOROPLASTIC_PEROXISOMAL"/>
    <property type="match status" value="1"/>
</dbReference>
<sequence>MNAPSDWARRQASQRPDAPALDSVGGRVWSFAALDRHADALAAALAARSAPPGQPLAARTADAEALALLALAAPRAGRALLPVNPALTEERQNGLLAAAGGAEPLVTLPAPIADAPARPGLAPDQVQLIVATSGSTGTPKGTMLTGANLAAAVRASRRMIPLEPGDVWLGCLPMVHIGGLSVLLRCLESGATVRLHSRFDVETVSADLASGRVSHISLVPAMLGLLLDYGCRPAPRLRCALIGGAGLPAALAERALEAGWPLLPSYGMSEAGSQVATCRDAADWNPGLAGTPLPGVEIGFSPEGRVRVRGPMVMAGYLNPDLQRGRGLTPEGWFETNDLGRLDGHGRLVILGRTDDMLISGGENVHPAEIETLAGRCPGVRALAVTGCPDPVWGDLIVAIVVGEIVPDAFLDWCRTHLPSHLRPRRAVIVDALPLNPNGKTDRAKLQNIALKT</sequence>
<dbReference type="EMBL" id="FNWO01000007">
    <property type="protein sequence ID" value="SEH37135.1"/>
    <property type="molecule type" value="Genomic_DNA"/>
</dbReference>
<dbReference type="Pfam" id="PF13193">
    <property type="entry name" value="AMP-binding_C"/>
    <property type="match status" value="1"/>
</dbReference>
<dbReference type="Gene3D" id="3.40.50.12780">
    <property type="entry name" value="N-terminal domain of ligase-like"/>
    <property type="match status" value="1"/>
</dbReference>
<gene>
    <name evidence="4" type="ORF">SAMN04244559_01943</name>
</gene>
<dbReference type="Proteomes" id="UP000182983">
    <property type="component" value="Unassembled WGS sequence"/>
</dbReference>
<keyword evidence="4" id="KW-0436">Ligase</keyword>
<feature type="domain" description="AMP-dependent synthetase/ligase" evidence="2">
    <location>
        <begin position="9"/>
        <end position="318"/>
    </location>
</feature>
<evidence type="ECO:0000259" key="3">
    <source>
        <dbReference type="Pfam" id="PF13193"/>
    </source>
</evidence>
<evidence type="ECO:0000256" key="1">
    <source>
        <dbReference type="SAM" id="MobiDB-lite"/>
    </source>
</evidence>
<protein>
    <submittedName>
        <fullName evidence="4">O-succinylbenzoic acid--CoA ligase</fullName>
    </submittedName>
</protein>
<feature type="region of interest" description="Disordered" evidence="1">
    <location>
        <begin position="1"/>
        <end position="21"/>
    </location>
</feature>
<evidence type="ECO:0000313" key="5">
    <source>
        <dbReference type="Proteomes" id="UP000182983"/>
    </source>
</evidence>
<organism evidence="4 5">
    <name type="scientific">Magnetospirillum fulvum</name>
    <name type="common">Rhodospirillum fulvum</name>
    <dbReference type="NCBI Taxonomy" id="1082"/>
    <lineage>
        <taxon>Bacteria</taxon>
        <taxon>Pseudomonadati</taxon>
        <taxon>Pseudomonadota</taxon>
        <taxon>Alphaproteobacteria</taxon>
        <taxon>Rhodospirillales</taxon>
        <taxon>Rhodospirillaceae</taxon>
        <taxon>Magnetospirillum</taxon>
    </lineage>
</organism>
<dbReference type="RefSeq" id="WP_074768017.1">
    <property type="nucleotide sequence ID" value="NZ_FNWO01000007.1"/>
</dbReference>
<evidence type="ECO:0000259" key="2">
    <source>
        <dbReference type="Pfam" id="PF00501"/>
    </source>
</evidence>
<dbReference type="AlphaFoldDB" id="A0A1H6HSK4"/>
<dbReference type="CDD" id="cd04433">
    <property type="entry name" value="AFD_class_I"/>
    <property type="match status" value="1"/>
</dbReference>
<dbReference type="InterPro" id="IPR000873">
    <property type="entry name" value="AMP-dep_synth/lig_dom"/>
</dbReference>
<dbReference type="InterPro" id="IPR042099">
    <property type="entry name" value="ANL_N_sf"/>
</dbReference>
<feature type="domain" description="AMP-binding enzyme C-terminal" evidence="3">
    <location>
        <begin position="369"/>
        <end position="440"/>
    </location>
</feature>
<evidence type="ECO:0000313" key="4">
    <source>
        <dbReference type="EMBL" id="SEH37135.1"/>
    </source>
</evidence>
<dbReference type="SUPFAM" id="SSF56801">
    <property type="entry name" value="Acetyl-CoA synthetase-like"/>
    <property type="match status" value="1"/>
</dbReference>
<dbReference type="Gene3D" id="3.30.300.30">
    <property type="match status" value="1"/>
</dbReference>
<dbReference type="PANTHER" id="PTHR43201">
    <property type="entry name" value="ACYL-COA SYNTHETASE"/>
    <property type="match status" value="1"/>
</dbReference>
<dbReference type="OrthoDB" id="9803968at2"/>